<protein>
    <recommendedName>
        <fullName evidence="4">HD domain-containing protein</fullName>
    </recommendedName>
</protein>
<dbReference type="InterPro" id="IPR039356">
    <property type="entry name" value="YfbR/HDDC2"/>
</dbReference>
<dbReference type="Gene3D" id="1.10.3210.10">
    <property type="entry name" value="Hypothetical protein af1432"/>
    <property type="match status" value="1"/>
</dbReference>
<evidence type="ECO:0000256" key="1">
    <source>
        <dbReference type="ARBA" id="ARBA00022723"/>
    </source>
</evidence>
<evidence type="ECO:0000256" key="3">
    <source>
        <dbReference type="SAM" id="MobiDB-lite"/>
    </source>
</evidence>
<dbReference type="InterPro" id="IPR006674">
    <property type="entry name" value="HD_domain"/>
</dbReference>
<dbReference type="SUPFAM" id="SSF109604">
    <property type="entry name" value="HD-domain/PDEase-like"/>
    <property type="match status" value="1"/>
</dbReference>
<evidence type="ECO:0000259" key="4">
    <source>
        <dbReference type="Pfam" id="PF13023"/>
    </source>
</evidence>
<dbReference type="PANTHER" id="PTHR11845:SF13">
    <property type="entry name" value="5'-DEOXYNUCLEOTIDASE HDDC2"/>
    <property type="match status" value="1"/>
</dbReference>
<evidence type="ECO:0000256" key="2">
    <source>
        <dbReference type="ARBA" id="ARBA00022801"/>
    </source>
</evidence>
<reference evidence="5 6" key="1">
    <citation type="submission" date="2022-01" db="EMBL/GenBank/DDBJ databases">
        <title>A chromosomal length assembly of Cordylochernes scorpioides.</title>
        <authorList>
            <person name="Zeh D."/>
            <person name="Zeh J."/>
        </authorList>
    </citation>
    <scope>NUCLEOTIDE SEQUENCE [LARGE SCALE GENOMIC DNA]</scope>
    <source>
        <strain evidence="5">IN4F17</strain>
        <tissue evidence="5">Whole Body</tissue>
    </source>
</reference>
<dbReference type="Proteomes" id="UP001235939">
    <property type="component" value="Chromosome 18"/>
</dbReference>
<feature type="region of interest" description="Disordered" evidence="3">
    <location>
        <begin position="75"/>
        <end position="106"/>
    </location>
</feature>
<evidence type="ECO:0000313" key="5">
    <source>
        <dbReference type="EMBL" id="UYV80304.1"/>
    </source>
</evidence>
<proteinExistence type="predicted"/>
<organism evidence="5 6">
    <name type="scientific">Cordylochernes scorpioides</name>
    <dbReference type="NCBI Taxonomy" id="51811"/>
    <lineage>
        <taxon>Eukaryota</taxon>
        <taxon>Metazoa</taxon>
        <taxon>Ecdysozoa</taxon>
        <taxon>Arthropoda</taxon>
        <taxon>Chelicerata</taxon>
        <taxon>Arachnida</taxon>
        <taxon>Pseudoscorpiones</taxon>
        <taxon>Cheliferoidea</taxon>
        <taxon>Chernetidae</taxon>
        <taxon>Cordylochernes</taxon>
    </lineage>
</organism>
<keyword evidence="6" id="KW-1185">Reference proteome</keyword>
<evidence type="ECO:0000313" key="6">
    <source>
        <dbReference type="Proteomes" id="UP001235939"/>
    </source>
</evidence>
<gene>
    <name evidence="5" type="ORF">LAZ67_18002363</name>
</gene>
<accession>A0ABY6LHG9</accession>
<sequence>MCGQELKRTGWVKREVPAPESVAEHMYRAGALSMLLDCPGLDRNKCVKMALVHDMAESIIGDITPHCGVSPEVKKEREMVRAPSTPTSIYHRSTSLEDNTQSQGIL</sequence>
<dbReference type="Pfam" id="PF13023">
    <property type="entry name" value="HD_3"/>
    <property type="match status" value="1"/>
</dbReference>
<dbReference type="PANTHER" id="PTHR11845">
    <property type="entry name" value="5'-DEOXYNUCLEOTIDASE HDDC2"/>
    <property type="match status" value="1"/>
</dbReference>
<feature type="compositionally biased region" description="Polar residues" evidence="3">
    <location>
        <begin position="84"/>
        <end position="106"/>
    </location>
</feature>
<keyword evidence="2" id="KW-0378">Hydrolase</keyword>
<name>A0ABY6LHG9_9ARAC</name>
<dbReference type="EMBL" id="CP092880">
    <property type="protein sequence ID" value="UYV80304.1"/>
    <property type="molecule type" value="Genomic_DNA"/>
</dbReference>
<keyword evidence="1" id="KW-0479">Metal-binding</keyword>
<feature type="domain" description="HD" evidence="4">
    <location>
        <begin position="6"/>
        <end position="78"/>
    </location>
</feature>